<dbReference type="EMBL" id="AP022839">
    <property type="protein sequence ID" value="BCA94759.1"/>
    <property type="molecule type" value="Genomic_DNA"/>
</dbReference>
<reference evidence="1" key="1">
    <citation type="journal article" date="2020" name="Microbiol. Resour. Announc.">
        <title>Complete Genome Sequence of Novel Psychrotolerant Legionella Strain TUM19329, Isolated from Antarctic Lake Sediment.</title>
        <authorList>
            <person name="Shimada S."/>
            <person name="Nakai R."/>
            <person name="Aoki K."/>
            <person name="Shimoeda N."/>
            <person name="Ohno G."/>
            <person name="Miyazaki Y."/>
            <person name="Kudoh S."/>
            <person name="Imura S."/>
            <person name="Watanabe K."/>
            <person name="Ishii Y."/>
            <person name="Tateda K."/>
        </authorList>
    </citation>
    <scope>NUCLEOTIDE SEQUENCE [LARGE SCALE GENOMIC DNA]</scope>
    <source>
        <strain evidence="1">TUM19329</strain>
    </source>
</reference>
<proteinExistence type="predicted"/>
<evidence type="ECO:0000313" key="1">
    <source>
        <dbReference type="EMBL" id="BCA94759.1"/>
    </source>
</evidence>
<sequence length="91" mass="9816">MDTLRVRWMQWNPLTAIKNISMIVCLLLSPLSIAAPTLNIPQVSLIMTIPNHPQVMILIGNSQSMDGSLSGAIMTGSGSLSSNLSTLHKSR</sequence>
<organism evidence="1 2">
    <name type="scientific">Legionella antarctica</name>
    <dbReference type="NCBI Taxonomy" id="2708020"/>
    <lineage>
        <taxon>Bacteria</taxon>
        <taxon>Pseudomonadati</taxon>
        <taxon>Pseudomonadota</taxon>
        <taxon>Gammaproteobacteria</taxon>
        <taxon>Legionellales</taxon>
        <taxon>Legionellaceae</taxon>
        <taxon>Legionella</taxon>
    </lineage>
</organism>
<gene>
    <name evidence="1" type="ORF">TUM19329_11200</name>
</gene>
<dbReference type="Proteomes" id="UP000502894">
    <property type="component" value="Chromosome"/>
</dbReference>
<dbReference type="AlphaFoldDB" id="A0A6F8T2U9"/>
<accession>A0A6F8T2U9</accession>
<name>A0A6F8T2U9_9GAMM</name>
<dbReference type="KEGG" id="lant:TUM19329_11200"/>
<keyword evidence="2" id="KW-1185">Reference proteome</keyword>
<protein>
    <submittedName>
        <fullName evidence="1">Uncharacterized protein</fullName>
    </submittedName>
</protein>
<evidence type="ECO:0000313" key="2">
    <source>
        <dbReference type="Proteomes" id="UP000502894"/>
    </source>
</evidence>